<keyword evidence="2 3" id="KW-0040">ANK repeat</keyword>
<feature type="repeat" description="ANK" evidence="3">
    <location>
        <begin position="231"/>
        <end position="257"/>
    </location>
</feature>
<dbReference type="SMART" id="SM00248">
    <property type="entry name" value="ANK"/>
    <property type="match status" value="18"/>
</dbReference>
<feature type="repeat" description="ANK" evidence="3">
    <location>
        <begin position="305"/>
        <end position="337"/>
    </location>
</feature>
<dbReference type="Proteomes" id="UP000051952">
    <property type="component" value="Unassembled WGS sequence"/>
</dbReference>
<dbReference type="PROSITE" id="PS50088">
    <property type="entry name" value="ANK_REPEAT"/>
    <property type="match status" value="12"/>
</dbReference>
<dbReference type="PANTHER" id="PTHR24173:SF74">
    <property type="entry name" value="ANKYRIN REPEAT DOMAIN-CONTAINING PROTEIN 16"/>
    <property type="match status" value="1"/>
</dbReference>
<feature type="repeat" description="ANK" evidence="3">
    <location>
        <begin position="617"/>
        <end position="649"/>
    </location>
</feature>
<evidence type="ECO:0000256" key="1">
    <source>
        <dbReference type="ARBA" id="ARBA00022737"/>
    </source>
</evidence>
<dbReference type="InterPro" id="IPR036770">
    <property type="entry name" value="Ankyrin_rpt-contain_sf"/>
</dbReference>
<dbReference type="InterPro" id="IPR002110">
    <property type="entry name" value="Ankyrin_rpt"/>
</dbReference>
<organism evidence="4 5">
    <name type="scientific">Bodo saltans</name>
    <name type="common">Flagellated protozoan</name>
    <dbReference type="NCBI Taxonomy" id="75058"/>
    <lineage>
        <taxon>Eukaryota</taxon>
        <taxon>Discoba</taxon>
        <taxon>Euglenozoa</taxon>
        <taxon>Kinetoplastea</taxon>
        <taxon>Metakinetoplastina</taxon>
        <taxon>Eubodonida</taxon>
        <taxon>Bodonidae</taxon>
        <taxon>Bodo</taxon>
    </lineage>
</organism>
<gene>
    <name evidence="4" type="ORF">BSAL_79235</name>
</gene>
<feature type="repeat" description="ANK" evidence="3">
    <location>
        <begin position="584"/>
        <end position="616"/>
    </location>
</feature>
<dbReference type="SUPFAM" id="SSF48403">
    <property type="entry name" value="Ankyrin repeat"/>
    <property type="match status" value="3"/>
</dbReference>
<dbReference type="PRINTS" id="PR01415">
    <property type="entry name" value="ANKYRIN"/>
</dbReference>
<dbReference type="Pfam" id="PF12796">
    <property type="entry name" value="Ank_2"/>
    <property type="match status" value="6"/>
</dbReference>
<protein>
    <submittedName>
        <fullName evidence="4">Ankyrin repeat protein, putative</fullName>
    </submittedName>
</protein>
<feature type="repeat" description="ANK" evidence="3">
    <location>
        <begin position="338"/>
        <end position="370"/>
    </location>
</feature>
<accession>A0A0S4J1B7</accession>
<feature type="repeat" description="ANK" evidence="3">
    <location>
        <begin position="198"/>
        <end position="230"/>
    </location>
</feature>
<dbReference type="EMBL" id="CYKH01000808">
    <property type="protein sequence ID" value="CUG43017.1"/>
    <property type="molecule type" value="Genomic_DNA"/>
</dbReference>
<sequence length="692" mass="71517">MGNKQPTARNDIVEPIFCAVANGDLDAINTLVSRRASVVDDCNAQGETPLYFATTLLHKNTTSTTASVAVIKELLKLGADVNKLNPCNLMSPVMVAAEAGGDHADVIAALVAAKDVLLYQRNQEQMTALMLASMRGNVDAIKQLTTAMGGGSNVDDDVNAKGLNALMLAASSGHSDAVVALIKSAGADPNRRAPPHAKKMIPLMFAAINDRVEAIHTLVQHGADLELVNSDGDTPLLCAVEHRRVSSVRALLALGANPLVFRQSSENNTVFGPNAVVVAVHHDITGSMLAALFAAGADPNARFEDQQTALMVASAYNRIPAIKTLIAYAARINDSDDSGNTALRCAEHRRQTDAVKLLLQLGANTPTTTTTLTELMKAASEGRANDVSEVLAAGNNGDVNAVNPQHNNMTALMYAAMGGHTDVIHILVKAGGGATLLDQASSNGTTALLYATLHGRIAAMQALLRLGANANLMNDQGTTPLMAASESGRSDAITALLTTIDGDGCCGAVDVNAASSHRGTTALMLAAKGDHVDVIRLLVQHGAHVDATAAGECTALHTAAANRCRGAVAVLLELGARVDLVDQLEFSALTFATVGGQAELVKTLVAGGADPNAKTSDGKSIMMFAAQGGNAETIRVLAACGASVTGADNAGTTPIQCAAEYQEAVDMLLKLGAKWEPVGKSKGSKTSRGCKK</sequence>
<evidence type="ECO:0000256" key="3">
    <source>
        <dbReference type="PROSITE-ProRule" id="PRU00023"/>
    </source>
</evidence>
<evidence type="ECO:0000313" key="5">
    <source>
        <dbReference type="Proteomes" id="UP000051952"/>
    </source>
</evidence>
<feature type="repeat" description="ANK" evidence="3">
    <location>
        <begin position="161"/>
        <end position="194"/>
    </location>
</feature>
<feature type="repeat" description="ANK" evidence="3">
    <location>
        <begin position="443"/>
        <end position="475"/>
    </location>
</feature>
<dbReference type="OMA" id="GQEGHEN"/>
<feature type="repeat" description="ANK" evidence="3">
    <location>
        <begin position="551"/>
        <end position="583"/>
    </location>
</feature>
<evidence type="ECO:0000313" key="4">
    <source>
        <dbReference type="EMBL" id="CUG43017.1"/>
    </source>
</evidence>
<dbReference type="Gene3D" id="1.25.40.20">
    <property type="entry name" value="Ankyrin repeat-containing domain"/>
    <property type="match status" value="5"/>
</dbReference>
<dbReference type="AlphaFoldDB" id="A0A0S4J1B7"/>
<dbReference type="PANTHER" id="PTHR24173">
    <property type="entry name" value="ANKYRIN REPEAT CONTAINING"/>
    <property type="match status" value="1"/>
</dbReference>
<dbReference type="OrthoDB" id="194358at2759"/>
<keyword evidence="5" id="KW-1185">Reference proteome</keyword>
<dbReference type="VEuPathDB" id="TriTrypDB:BSAL_79235"/>
<dbReference type="PROSITE" id="PS50297">
    <property type="entry name" value="ANK_REP_REGION"/>
    <property type="match status" value="6"/>
</dbReference>
<feature type="repeat" description="ANK" evidence="3">
    <location>
        <begin position="407"/>
        <end position="439"/>
    </location>
</feature>
<name>A0A0S4J1B7_BODSA</name>
<reference evidence="5" key="1">
    <citation type="submission" date="2015-09" db="EMBL/GenBank/DDBJ databases">
        <authorList>
            <consortium name="Pathogen Informatics"/>
        </authorList>
    </citation>
    <scope>NUCLEOTIDE SEQUENCE [LARGE SCALE GENOMIC DNA]</scope>
    <source>
        <strain evidence="5">Lake Konstanz</strain>
    </source>
</reference>
<keyword evidence="1" id="KW-0677">Repeat</keyword>
<evidence type="ECO:0000256" key="2">
    <source>
        <dbReference type="ARBA" id="ARBA00023043"/>
    </source>
</evidence>
<feature type="repeat" description="ANK" evidence="3">
    <location>
        <begin position="45"/>
        <end position="86"/>
    </location>
</feature>
<feature type="repeat" description="ANK" evidence="3">
    <location>
        <begin position="518"/>
        <end position="550"/>
    </location>
</feature>
<proteinExistence type="predicted"/>